<keyword evidence="3" id="KW-0479">Metal-binding</keyword>
<dbReference type="InterPro" id="IPR002933">
    <property type="entry name" value="Peptidase_M20"/>
</dbReference>
<keyword evidence="5" id="KW-0862">Zinc</keyword>
<name>A0A163RTL2_9CELL</name>
<evidence type="ECO:0000259" key="7">
    <source>
        <dbReference type="Pfam" id="PF07687"/>
    </source>
</evidence>
<dbReference type="EC" id="3.5.1.18" evidence="8"/>
<gene>
    <name evidence="8" type="primary">dapE_4</name>
    <name evidence="8" type="ORF">OJAG_16470</name>
</gene>
<keyword evidence="4 8" id="KW-0378">Hydrolase</keyword>
<dbReference type="InterPro" id="IPR011650">
    <property type="entry name" value="Peptidase_M20_dimer"/>
</dbReference>
<dbReference type="GO" id="GO:0006508">
    <property type="term" value="P:proteolysis"/>
    <property type="evidence" value="ECO:0007669"/>
    <property type="project" value="UniProtKB-KW"/>
</dbReference>
<dbReference type="Proteomes" id="UP000076447">
    <property type="component" value="Unassembled WGS sequence"/>
</dbReference>
<dbReference type="Pfam" id="PF07687">
    <property type="entry name" value="M20_dimer"/>
    <property type="match status" value="1"/>
</dbReference>
<dbReference type="GO" id="GO:0008233">
    <property type="term" value="F:peptidase activity"/>
    <property type="evidence" value="ECO:0007669"/>
    <property type="project" value="UniProtKB-KW"/>
</dbReference>
<feature type="compositionally biased region" description="Basic and acidic residues" evidence="6">
    <location>
        <begin position="59"/>
        <end position="69"/>
    </location>
</feature>
<organism evidence="8 9">
    <name type="scientific">Oerskovia enterophila</name>
    <dbReference type="NCBI Taxonomy" id="43678"/>
    <lineage>
        <taxon>Bacteria</taxon>
        <taxon>Bacillati</taxon>
        <taxon>Actinomycetota</taxon>
        <taxon>Actinomycetes</taxon>
        <taxon>Micrococcales</taxon>
        <taxon>Cellulomonadaceae</taxon>
        <taxon>Oerskovia</taxon>
    </lineage>
</organism>
<proteinExistence type="inferred from homology"/>
<dbReference type="Gene3D" id="1.10.150.900">
    <property type="match status" value="1"/>
</dbReference>
<evidence type="ECO:0000256" key="5">
    <source>
        <dbReference type="ARBA" id="ARBA00022833"/>
    </source>
</evidence>
<dbReference type="PATRIC" id="fig|43678.3.peg.1728"/>
<evidence type="ECO:0000313" key="9">
    <source>
        <dbReference type="Proteomes" id="UP000076447"/>
    </source>
</evidence>
<comment type="caution">
    <text evidence="8">The sequence shown here is derived from an EMBL/GenBank/DDBJ whole genome shotgun (WGS) entry which is preliminary data.</text>
</comment>
<dbReference type="InterPro" id="IPR047177">
    <property type="entry name" value="Pept_M20A"/>
</dbReference>
<dbReference type="Gene3D" id="3.40.630.10">
    <property type="entry name" value="Zn peptidases"/>
    <property type="match status" value="1"/>
</dbReference>
<protein>
    <submittedName>
        <fullName evidence="8">Succinyl-diaminopimelate desuccinylase</fullName>
        <ecNumber evidence="8">3.5.1.18</ecNumber>
    </submittedName>
</protein>
<evidence type="ECO:0000256" key="2">
    <source>
        <dbReference type="ARBA" id="ARBA00022670"/>
    </source>
</evidence>
<sequence>MSSRSTGQGPTAARAVAGALTAGVVALVGAGVARAARFTPQGQGVRTGRFVGSGARATRPQDEGARDDPASYAVGTAERLSALVRIPTVSSRVPGEEDPAVFEAFVERLAELYPRVHERLTLERVAGHGLLFRWRGRQGAAPAAPAVLMAHYDVVPVEAEDWSGDPFSGAIRDGAVWGRGTLDDKGSLVVLLEAVESLLGQRFTPDRDVYLSFGHNEETAGDAARAAVAVLRERKISPWLVVDEGGAVVEGAFPGVTAPTAVVGVAEKGILDLEISTQSLGGHASTPVRGGATARLARAITRIDAHPFPPHLPEPTLEMIDTLGRHSPFGLRLLFASARQLRPALARVLGTVSPETNAMVRTTVAITQLQGSPGANVLAASARANANVRIATGETVASVVERLRRVIDDPTVELRVVSGEDPSPVSPTDGEQFALVRGSIGAAYPDAVVTPYVMLGASDSRHFCEISEHVYRFSPFAMTREQRESIHGVDEHVTIDALGRGVVFYRALLRGL</sequence>
<feature type="domain" description="Peptidase M20 dimerisation" evidence="7">
    <location>
        <begin position="265"/>
        <end position="411"/>
    </location>
</feature>
<evidence type="ECO:0000256" key="6">
    <source>
        <dbReference type="SAM" id="MobiDB-lite"/>
    </source>
</evidence>
<reference evidence="8 9" key="1">
    <citation type="submission" date="2016-01" db="EMBL/GenBank/DDBJ databases">
        <title>Genome sequence of Oerskovia enterophila VJag, an agar and cellulose degrading bacterium.</title>
        <authorList>
            <person name="Poehlein A."/>
            <person name="Jag V."/>
            <person name="Bengelsdorf F."/>
            <person name="Duerre P."/>
            <person name="Daniel R."/>
        </authorList>
    </citation>
    <scope>NUCLEOTIDE SEQUENCE [LARGE SCALE GENOMIC DNA]</scope>
    <source>
        <strain evidence="8 9">VJag</strain>
    </source>
</reference>
<dbReference type="SUPFAM" id="SSF55031">
    <property type="entry name" value="Bacterial exopeptidase dimerisation domain"/>
    <property type="match status" value="1"/>
</dbReference>
<evidence type="ECO:0000313" key="8">
    <source>
        <dbReference type="EMBL" id="KZM35684.1"/>
    </source>
</evidence>
<dbReference type="Gene3D" id="3.30.70.360">
    <property type="match status" value="1"/>
</dbReference>
<dbReference type="InterPro" id="IPR036264">
    <property type="entry name" value="Bact_exopeptidase_dim_dom"/>
</dbReference>
<dbReference type="Pfam" id="PF01546">
    <property type="entry name" value="Peptidase_M20"/>
    <property type="match status" value="1"/>
</dbReference>
<dbReference type="RefSeq" id="WP_231907708.1">
    <property type="nucleotide sequence ID" value="NZ_LRIE01000067.1"/>
</dbReference>
<evidence type="ECO:0000256" key="3">
    <source>
        <dbReference type="ARBA" id="ARBA00022723"/>
    </source>
</evidence>
<dbReference type="EMBL" id="LRIE01000067">
    <property type="protein sequence ID" value="KZM35684.1"/>
    <property type="molecule type" value="Genomic_DNA"/>
</dbReference>
<evidence type="ECO:0000256" key="1">
    <source>
        <dbReference type="ARBA" id="ARBA00006247"/>
    </source>
</evidence>
<feature type="region of interest" description="Disordered" evidence="6">
    <location>
        <begin position="47"/>
        <end position="69"/>
    </location>
</feature>
<dbReference type="GO" id="GO:0046872">
    <property type="term" value="F:metal ion binding"/>
    <property type="evidence" value="ECO:0007669"/>
    <property type="project" value="UniProtKB-KW"/>
</dbReference>
<dbReference type="SUPFAM" id="SSF53187">
    <property type="entry name" value="Zn-dependent exopeptidases"/>
    <property type="match status" value="1"/>
</dbReference>
<comment type="similarity">
    <text evidence="1">Belongs to the peptidase M20A family.</text>
</comment>
<dbReference type="PANTHER" id="PTHR45962">
    <property type="entry name" value="N-FATTY-ACYL-AMINO ACID SYNTHASE/HYDROLASE PM20D1"/>
    <property type="match status" value="1"/>
</dbReference>
<dbReference type="AlphaFoldDB" id="A0A163RTL2"/>
<keyword evidence="2" id="KW-0645">Protease</keyword>
<evidence type="ECO:0000256" key="4">
    <source>
        <dbReference type="ARBA" id="ARBA00022801"/>
    </source>
</evidence>
<dbReference type="PANTHER" id="PTHR45962:SF1">
    <property type="entry name" value="N-FATTY-ACYL-AMINO ACID SYNTHASE_HYDROLASE PM20D1"/>
    <property type="match status" value="1"/>
</dbReference>
<dbReference type="GO" id="GO:0009014">
    <property type="term" value="F:succinyl-diaminopimelate desuccinylase activity"/>
    <property type="evidence" value="ECO:0007669"/>
    <property type="project" value="UniProtKB-EC"/>
</dbReference>
<accession>A0A163RTL2</accession>
<dbReference type="STRING" id="43678.OJAG_16470"/>